<evidence type="ECO:0000256" key="7">
    <source>
        <dbReference type="SAM" id="SignalP"/>
    </source>
</evidence>
<feature type="coiled-coil region" evidence="5">
    <location>
        <begin position="372"/>
        <end position="406"/>
    </location>
</feature>
<feature type="signal peptide" evidence="7">
    <location>
        <begin position="1"/>
        <end position="21"/>
    </location>
</feature>
<dbReference type="EMBL" id="MCFC01000039">
    <property type="protein sequence ID" value="ORY27327.1"/>
    <property type="molecule type" value="Genomic_DNA"/>
</dbReference>
<sequence>MLTLTTVLLSTLLHLTAQAESAKPVTPAQIRGLNPSLFSHYEPNPSHTFTCLDGSRTINYSAINDDYCDCPDGSDEPGTAACGNGIFWCANEGHVPGTVLSSRVNDGLCDPECCDGSDEWATGACSDTCAEIGKEYRKKIEAELKTRKTGAKIRSTYVKWALGERTRLEKELEQKRQEVLVKEKEAQEARVALDRVESQSAEIIEKRKQSPLYTSLLTHRLALTRLRSRTSRLEKELDVLHSILEDLSKGYNPNYQDMAVKAAVVGYEELTKVPEGEPHPAEEGTEEEIEDKELDELENRDLEGLLLADMGDEGGDELNEGLLWKIDEYIPDSLYEYWSAVRDTAIDWLIKTGLIGKSVGGSTKGGTDAPHVAAARQRHTDLTNALSQLNREVSSTSETLGKMKDQYGPDAEWKKLDGTCIEKGAGGYVYELCFFGRVNQKSPGGPTTHLGTFTEWNKSAPPGSYEYFTRQKYLNGAKCWNGPMRSATIDIQCGTTNEILSISEPEKCEYHLKATSPALCWPLDGSSSTGSAEVPVKEEL</sequence>
<dbReference type="InterPro" id="IPR028146">
    <property type="entry name" value="PRKCSH_N"/>
</dbReference>
<feature type="domain" description="MRH" evidence="8">
    <location>
        <begin position="418"/>
        <end position="522"/>
    </location>
</feature>
<keyword evidence="5" id="KW-0175">Coiled coil</keyword>
<name>A0A1Y2AYL6_9TREE</name>
<dbReference type="GO" id="GO:0006491">
    <property type="term" value="P:N-glycan processing"/>
    <property type="evidence" value="ECO:0007669"/>
    <property type="project" value="TreeGrafter"/>
</dbReference>
<dbReference type="SUPFAM" id="SSF57424">
    <property type="entry name" value="LDL receptor-like module"/>
    <property type="match status" value="1"/>
</dbReference>
<keyword evidence="4" id="KW-1015">Disulfide bond</keyword>
<dbReference type="AlphaFoldDB" id="A0A1Y2AYL6"/>
<evidence type="ECO:0000256" key="3">
    <source>
        <dbReference type="ARBA" id="ARBA00022824"/>
    </source>
</evidence>
<evidence type="ECO:0000313" key="9">
    <source>
        <dbReference type="EMBL" id="ORY27327.1"/>
    </source>
</evidence>
<dbReference type="PANTHER" id="PTHR12630">
    <property type="entry name" value="N-LINKED OLIGOSACCHARIDE PROCESSING"/>
    <property type="match status" value="1"/>
</dbReference>
<evidence type="ECO:0000256" key="1">
    <source>
        <dbReference type="ARBA" id="ARBA00022387"/>
    </source>
</evidence>
<dbReference type="FunCoup" id="A0A1Y2AYL6">
    <property type="interactions" value="615"/>
</dbReference>
<dbReference type="InterPro" id="IPR044865">
    <property type="entry name" value="MRH_dom"/>
</dbReference>
<dbReference type="InterPro" id="IPR036055">
    <property type="entry name" value="LDL_receptor-like_sf"/>
</dbReference>
<accession>A0A1Y2AYL6</accession>
<dbReference type="PROSITE" id="PS51914">
    <property type="entry name" value="MRH"/>
    <property type="match status" value="1"/>
</dbReference>
<evidence type="ECO:0000259" key="8">
    <source>
        <dbReference type="PROSITE" id="PS51914"/>
    </source>
</evidence>
<dbReference type="SUPFAM" id="SSF50911">
    <property type="entry name" value="Mannose 6-phosphate receptor domain"/>
    <property type="match status" value="1"/>
</dbReference>
<comment type="caution">
    <text evidence="9">The sequence shown here is derived from an EMBL/GenBank/DDBJ whole genome shotgun (WGS) entry which is preliminary data.</text>
</comment>
<evidence type="ECO:0000256" key="2">
    <source>
        <dbReference type="ARBA" id="ARBA00022729"/>
    </source>
</evidence>
<gene>
    <name evidence="9" type="ORF">BCR39DRAFT_538358</name>
</gene>
<feature type="compositionally biased region" description="Acidic residues" evidence="6">
    <location>
        <begin position="283"/>
        <end position="295"/>
    </location>
</feature>
<keyword evidence="2 7" id="KW-0732">Signal</keyword>
<feature type="compositionally biased region" description="Basic and acidic residues" evidence="6">
    <location>
        <begin position="273"/>
        <end position="282"/>
    </location>
</feature>
<organism evidence="9 10">
    <name type="scientific">Naematelia encephala</name>
    <dbReference type="NCBI Taxonomy" id="71784"/>
    <lineage>
        <taxon>Eukaryota</taxon>
        <taxon>Fungi</taxon>
        <taxon>Dikarya</taxon>
        <taxon>Basidiomycota</taxon>
        <taxon>Agaricomycotina</taxon>
        <taxon>Tremellomycetes</taxon>
        <taxon>Tremellales</taxon>
        <taxon>Naemateliaceae</taxon>
        <taxon>Naematelia</taxon>
    </lineage>
</organism>
<feature type="region of interest" description="Disordered" evidence="6">
    <location>
        <begin position="273"/>
        <end position="295"/>
    </location>
</feature>
<proteinExistence type="predicted"/>
<dbReference type="InParanoid" id="A0A1Y2AYL6"/>
<feature type="coiled-coil region" evidence="5">
    <location>
        <begin position="158"/>
        <end position="206"/>
    </location>
</feature>
<dbReference type="STRING" id="71784.A0A1Y2AYL6"/>
<dbReference type="GO" id="GO:0017177">
    <property type="term" value="C:glucosidase II complex"/>
    <property type="evidence" value="ECO:0007669"/>
    <property type="project" value="TreeGrafter"/>
</dbReference>
<dbReference type="InterPro" id="IPR036607">
    <property type="entry name" value="PRKCSH"/>
</dbReference>
<evidence type="ECO:0000256" key="5">
    <source>
        <dbReference type="SAM" id="Coils"/>
    </source>
</evidence>
<evidence type="ECO:0000256" key="4">
    <source>
        <dbReference type="ARBA" id="ARBA00023157"/>
    </source>
</evidence>
<dbReference type="Proteomes" id="UP000193986">
    <property type="component" value="Unassembled WGS sequence"/>
</dbReference>
<feature type="chain" id="PRO_5012440650" description="Glucosidase 2 subunit beta" evidence="7">
    <location>
        <begin position="22"/>
        <end position="540"/>
    </location>
</feature>
<dbReference type="Pfam" id="PF12999">
    <property type="entry name" value="PRKCSH-like"/>
    <property type="match status" value="1"/>
</dbReference>
<protein>
    <recommendedName>
        <fullName evidence="1">Glucosidase 2 subunit beta</fullName>
    </recommendedName>
</protein>
<evidence type="ECO:0000256" key="6">
    <source>
        <dbReference type="SAM" id="MobiDB-lite"/>
    </source>
</evidence>
<dbReference type="InterPro" id="IPR009011">
    <property type="entry name" value="Man6P_isomerase_rcpt-bd_dom_sf"/>
</dbReference>
<dbReference type="Pfam" id="PF13015">
    <property type="entry name" value="PRKCSH_1"/>
    <property type="match status" value="1"/>
</dbReference>
<dbReference type="InterPro" id="IPR039794">
    <property type="entry name" value="Gtb1-like"/>
</dbReference>
<dbReference type="Gene3D" id="2.70.130.10">
    <property type="entry name" value="Mannose-6-phosphate receptor binding domain"/>
    <property type="match status" value="1"/>
</dbReference>
<keyword evidence="3" id="KW-0256">Endoplasmic reticulum</keyword>
<keyword evidence="10" id="KW-1185">Reference proteome</keyword>
<evidence type="ECO:0000313" key="10">
    <source>
        <dbReference type="Proteomes" id="UP000193986"/>
    </source>
</evidence>
<dbReference type="OrthoDB" id="28322at2759"/>
<reference evidence="9 10" key="1">
    <citation type="submission" date="2016-07" db="EMBL/GenBank/DDBJ databases">
        <title>Pervasive Adenine N6-methylation of Active Genes in Fungi.</title>
        <authorList>
            <consortium name="DOE Joint Genome Institute"/>
            <person name="Mondo S.J."/>
            <person name="Dannebaum R.O."/>
            <person name="Kuo R.C."/>
            <person name="Labutti K."/>
            <person name="Haridas S."/>
            <person name="Kuo A."/>
            <person name="Salamov A."/>
            <person name="Ahrendt S.R."/>
            <person name="Lipzen A."/>
            <person name="Sullivan W."/>
            <person name="Andreopoulos W.B."/>
            <person name="Clum A."/>
            <person name="Lindquist E."/>
            <person name="Daum C."/>
            <person name="Ramamoorthy G.K."/>
            <person name="Gryganskyi A."/>
            <person name="Culley D."/>
            <person name="Magnuson J.K."/>
            <person name="James T.Y."/>
            <person name="O'Malley M.A."/>
            <person name="Stajich J.E."/>
            <person name="Spatafora J.W."/>
            <person name="Visel A."/>
            <person name="Grigoriev I.V."/>
        </authorList>
    </citation>
    <scope>NUCLEOTIDE SEQUENCE [LARGE SCALE GENOMIC DNA]</scope>
    <source>
        <strain evidence="9 10">68-887.2</strain>
    </source>
</reference>
<dbReference type="PANTHER" id="PTHR12630:SF1">
    <property type="entry name" value="GLUCOSIDASE 2 SUBUNIT BETA"/>
    <property type="match status" value="1"/>
</dbReference>